<dbReference type="Proteomes" id="UP000017836">
    <property type="component" value="Unassembled WGS sequence"/>
</dbReference>
<protein>
    <recommendedName>
        <fullName evidence="3">Actin-related protein 3</fullName>
    </recommendedName>
</protein>
<name>W1NL08_AMBTC</name>
<dbReference type="SUPFAM" id="SSF53067">
    <property type="entry name" value="Actin-like ATPase domain"/>
    <property type="match status" value="1"/>
</dbReference>
<evidence type="ECO:0000313" key="2">
    <source>
        <dbReference type="Proteomes" id="UP000017836"/>
    </source>
</evidence>
<gene>
    <name evidence="1" type="ORF">AMTR_s00001p00265620</name>
</gene>
<keyword evidence="2" id="KW-1185">Reference proteome</keyword>
<dbReference type="EMBL" id="KI397142">
    <property type="protein sequence ID" value="ERM96527.1"/>
    <property type="molecule type" value="Genomic_DNA"/>
</dbReference>
<dbReference type="Gramene" id="ERM96527">
    <property type="protein sequence ID" value="ERM96527"/>
    <property type="gene ID" value="AMTR_s00001p00265620"/>
</dbReference>
<dbReference type="Gene3D" id="3.30.420.40">
    <property type="match status" value="1"/>
</dbReference>
<reference evidence="2" key="1">
    <citation type="journal article" date="2013" name="Science">
        <title>The Amborella genome and the evolution of flowering plants.</title>
        <authorList>
            <consortium name="Amborella Genome Project"/>
        </authorList>
    </citation>
    <scope>NUCLEOTIDE SEQUENCE [LARGE SCALE GENOMIC DNA]</scope>
</reference>
<evidence type="ECO:0000313" key="1">
    <source>
        <dbReference type="EMBL" id="ERM96527.1"/>
    </source>
</evidence>
<organism evidence="1 2">
    <name type="scientific">Amborella trichopoda</name>
    <dbReference type="NCBI Taxonomy" id="13333"/>
    <lineage>
        <taxon>Eukaryota</taxon>
        <taxon>Viridiplantae</taxon>
        <taxon>Streptophyta</taxon>
        <taxon>Embryophyta</taxon>
        <taxon>Tracheophyta</taxon>
        <taxon>Spermatophyta</taxon>
        <taxon>Magnoliopsida</taxon>
        <taxon>Amborellales</taxon>
        <taxon>Amborellaceae</taxon>
        <taxon>Amborella</taxon>
    </lineage>
</organism>
<sequence length="98" mass="11052">MDKCIQSSPIDTRRALYNNIVLSGGSTMFKDFHRRVQRDIKEIVDACVAASDAQLGGDTKSQAIEVNVVSHPIQRFAVWLGGVYHYRFWPNEAPSLEK</sequence>
<dbReference type="InterPro" id="IPR004000">
    <property type="entry name" value="Actin"/>
</dbReference>
<dbReference type="eggNOG" id="KOG0678">
    <property type="taxonomic scope" value="Eukaryota"/>
</dbReference>
<dbReference type="InterPro" id="IPR043129">
    <property type="entry name" value="ATPase_NBD"/>
</dbReference>
<evidence type="ECO:0008006" key="3">
    <source>
        <dbReference type="Google" id="ProtNLM"/>
    </source>
</evidence>
<dbReference type="STRING" id="13333.W1NL08"/>
<dbReference type="HOGENOM" id="CLU_2336389_0_0_1"/>
<dbReference type="OMA" id="FWPNEAP"/>
<proteinExistence type="predicted"/>
<accession>W1NL08</accession>
<dbReference type="AlphaFoldDB" id="W1NL08"/>
<dbReference type="Pfam" id="PF00022">
    <property type="entry name" value="Actin"/>
    <property type="match status" value="1"/>
</dbReference>
<dbReference type="PANTHER" id="PTHR11937">
    <property type="entry name" value="ACTIN"/>
    <property type="match status" value="1"/>
</dbReference>